<sequence>MTEISATEADWSREELTKWWDSSRQLLKALRQYQKLQKKQGFFPQIIKRWYVLQHRFWSVVAGADIPINCNIEGGLLMPHPTGIVIHPSAVIGPNCLILQQVTIVGNVQIGGHVDIGAGAKIIRPVKIGNHAKIGANAVVLSDVPDGATAVGIPAKIITKSSESILL</sequence>
<evidence type="ECO:0000313" key="6">
    <source>
        <dbReference type="Proteomes" id="UP000239001"/>
    </source>
</evidence>
<keyword evidence="6" id="KW-1185">Reference proteome</keyword>
<evidence type="ECO:0000256" key="2">
    <source>
        <dbReference type="ARBA" id="ARBA00022679"/>
    </source>
</evidence>
<evidence type="ECO:0000256" key="4">
    <source>
        <dbReference type="ARBA" id="ARBA00023315"/>
    </source>
</evidence>
<comment type="similarity">
    <text evidence="1">Belongs to the transferase hexapeptide repeat family.</text>
</comment>
<dbReference type="AlphaFoldDB" id="A0A2T1M2D2"/>
<dbReference type="RefSeq" id="WP_106455283.1">
    <property type="nucleotide sequence ID" value="NZ_PXOH01000002.1"/>
</dbReference>
<comment type="caution">
    <text evidence="5">The sequence shown here is derived from an EMBL/GenBank/DDBJ whole genome shotgun (WGS) entry which is preliminary data.</text>
</comment>
<dbReference type="EMBL" id="PXOH01000002">
    <property type="protein sequence ID" value="PSF38918.1"/>
    <property type="molecule type" value="Genomic_DNA"/>
</dbReference>
<evidence type="ECO:0000256" key="1">
    <source>
        <dbReference type="ARBA" id="ARBA00007274"/>
    </source>
</evidence>
<proteinExistence type="inferred from homology"/>
<dbReference type="Gene3D" id="2.160.10.10">
    <property type="entry name" value="Hexapeptide repeat proteins"/>
    <property type="match status" value="1"/>
</dbReference>
<dbReference type="InterPro" id="IPR011004">
    <property type="entry name" value="Trimer_LpxA-like_sf"/>
</dbReference>
<dbReference type="Pfam" id="PF00132">
    <property type="entry name" value="Hexapep"/>
    <property type="match status" value="1"/>
</dbReference>
<dbReference type="PANTHER" id="PTHR42811">
    <property type="entry name" value="SERINE ACETYLTRANSFERASE"/>
    <property type="match status" value="1"/>
</dbReference>
<dbReference type="Proteomes" id="UP000239001">
    <property type="component" value="Unassembled WGS sequence"/>
</dbReference>
<dbReference type="GO" id="GO:0043886">
    <property type="term" value="F:structural constituent of carboxysome shell"/>
    <property type="evidence" value="ECO:0007669"/>
    <property type="project" value="UniProtKB-ARBA"/>
</dbReference>
<dbReference type="InterPro" id="IPR018357">
    <property type="entry name" value="Hexapep_transf_CS"/>
</dbReference>
<dbReference type="GO" id="GO:0031470">
    <property type="term" value="C:carboxysome"/>
    <property type="evidence" value="ECO:0007669"/>
    <property type="project" value="UniProtKB-ARBA"/>
</dbReference>
<protein>
    <submittedName>
        <fullName evidence="5">Serine acetyltransferase</fullName>
    </submittedName>
</protein>
<dbReference type="InterPro" id="IPR045304">
    <property type="entry name" value="LbH_SAT"/>
</dbReference>
<keyword evidence="4" id="KW-0012">Acyltransferase</keyword>
<dbReference type="PROSITE" id="PS00101">
    <property type="entry name" value="HEXAPEP_TRANSFERASES"/>
    <property type="match status" value="1"/>
</dbReference>
<organism evidence="5 6">
    <name type="scientific">Aphanothece hegewaldii CCALA 016</name>
    <dbReference type="NCBI Taxonomy" id="2107694"/>
    <lineage>
        <taxon>Bacteria</taxon>
        <taxon>Bacillati</taxon>
        <taxon>Cyanobacteriota</taxon>
        <taxon>Cyanophyceae</taxon>
        <taxon>Oscillatoriophycideae</taxon>
        <taxon>Chroococcales</taxon>
        <taxon>Aphanothecaceae</taxon>
        <taxon>Aphanothece</taxon>
    </lineage>
</organism>
<dbReference type="InterPro" id="IPR001451">
    <property type="entry name" value="Hexapep"/>
</dbReference>
<reference evidence="5 6" key="2">
    <citation type="submission" date="2018-03" db="EMBL/GenBank/DDBJ databases">
        <authorList>
            <person name="Keele B.F."/>
        </authorList>
    </citation>
    <scope>NUCLEOTIDE SEQUENCE [LARGE SCALE GENOMIC DNA]</scope>
    <source>
        <strain evidence="5 6">CCALA 016</strain>
    </source>
</reference>
<gene>
    <name evidence="5" type="ORF">C7H19_02365</name>
</gene>
<name>A0A2T1M2D2_9CHRO</name>
<keyword evidence="2 5" id="KW-0808">Transferase</keyword>
<dbReference type="OrthoDB" id="9815592at2"/>
<reference evidence="5 6" key="1">
    <citation type="submission" date="2018-03" db="EMBL/GenBank/DDBJ databases">
        <title>The ancient ancestry and fast evolution of plastids.</title>
        <authorList>
            <person name="Moore K.R."/>
            <person name="Magnabosco C."/>
            <person name="Momper L."/>
            <person name="Gold D.A."/>
            <person name="Bosak T."/>
            <person name="Fournier G.P."/>
        </authorList>
    </citation>
    <scope>NUCLEOTIDE SEQUENCE [LARGE SCALE GENOMIC DNA]</scope>
    <source>
        <strain evidence="5 6">CCALA 016</strain>
    </source>
</reference>
<dbReference type="SUPFAM" id="SSF51161">
    <property type="entry name" value="Trimeric LpxA-like enzymes"/>
    <property type="match status" value="1"/>
</dbReference>
<dbReference type="CDD" id="cd03354">
    <property type="entry name" value="LbH_SAT"/>
    <property type="match status" value="1"/>
</dbReference>
<accession>A0A2T1M2D2</accession>
<evidence type="ECO:0000256" key="3">
    <source>
        <dbReference type="ARBA" id="ARBA00022737"/>
    </source>
</evidence>
<evidence type="ECO:0000313" key="5">
    <source>
        <dbReference type="EMBL" id="PSF38918.1"/>
    </source>
</evidence>
<keyword evidence="3" id="KW-0677">Repeat</keyword>
<dbReference type="GO" id="GO:0016746">
    <property type="term" value="F:acyltransferase activity"/>
    <property type="evidence" value="ECO:0007669"/>
    <property type="project" value="UniProtKB-KW"/>
</dbReference>